<proteinExistence type="predicted"/>
<reference evidence="1 2" key="1">
    <citation type="submission" date="2018-08" db="EMBL/GenBank/DDBJ databases">
        <title>Paenibacillus sp. M4BSY-1, whole genome shotgun sequence.</title>
        <authorList>
            <person name="Tuo L."/>
        </authorList>
    </citation>
    <scope>NUCLEOTIDE SEQUENCE [LARGE SCALE GENOMIC DNA]</scope>
    <source>
        <strain evidence="1 2">M4BSY-1</strain>
    </source>
</reference>
<name>A0A371PIQ7_9BACL</name>
<dbReference type="AlphaFoldDB" id="A0A371PIQ7"/>
<dbReference type="EMBL" id="QUBQ01000001">
    <property type="protein sequence ID" value="REK76101.1"/>
    <property type="molecule type" value="Genomic_DNA"/>
</dbReference>
<dbReference type="Proteomes" id="UP000261905">
    <property type="component" value="Unassembled WGS sequence"/>
</dbReference>
<accession>A0A371PIQ7</accession>
<gene>
    <name evidence="1" type="ORF">DX130_03275</name>
</gene>
<organism evidence="1 2">
    <name type="scientific">Paenibacillus paeoniae</name>
    <dbReference type="NCBI Taxonomy" id="2292705"/>
    <lineage>
        <taxon>Bacteria</taxon>
        <taxon>Bacillati</taxon>
        <taxon>Bacillota</taxon>
        <taxon>Bacilli</taxon>
        <taxon>Bacillales</taxon>
        <taxon>Paenibacillaceae</taxon>
        <taxon>Paenibacillus</taxon>
    </lineage>
</organism>
<evidence type="ECO:0000313" key="2">
    <source>
        <dbReference type="Proteomes" id="UP000261905"/>
    </source>
</evidence>
<evidence type="ECO:0000313" key="1">
    <source>
        <dbReference type="EMBL" id="REK76101.1"/>
    </source>
</evidence>
<dbReference type="OrthoDB" id="11970at2"/>
<protein>
    <submittedName>
        <fullName evidence="1">Uncharacterized protein</fullName>
    </submittedName>
</protein>
<dbReference type="RefSeq" id="WP_116042802.1">
    <property type="nucleotide sequence ID" value="NZ_QUBQ01000001.1"/>
</dbReference>
<sequence>MEQHSSGGNFLLRLNGEAWVILEHAYLTEATTYDWKYELNNSLQPPSILFCGLQHFPHRLDERVVYGQLTTPFYSGQVSFEINGLKYDSYIYPDTRKMTEEQYQLMLSDILEEASLCFEHSNIETGIEADQHS</sequence>
<comment type="caution">
    <text evidence="1">The sequence shown here is derived from an EMBL/GenBank/DDBJ whole genome shotgun (WGS) entry which is preliminary data.</text>
</comment>
<keyword evidence="2" id="KW-1185">Reference proteome</keyword>